<evidence type="ECO:0000259" key="9">
    <source>
        <dbReference type="PROSITE" id="PS50059"/>
    </source>
</evidence>
<dbReference type="EC" id="5.2.1.8" evidence="3 6"/>
<keyword evidence="5 6" id="KW-0413">Isomerase</keyword>
<dbReference type="EMBL" id="QAOQ01000011">
    <property type="protein sequence ID" value="PTQ92686.1"/>
    <property type="molecule type" value="Genomic_DNA"/>
</dbReference>
<evidence type="ECO:0000313" key="11">
    <source>
        <dbReference type="Proteomes" id="UP000244168"/>
    </source>
</evidence>
<evidence type="ECO:0000256" key="8">
    <source>
        <dbReference type="SAM" id="SignalP"/>
    </source>
</evidence>
<dbReference type="GO" id="GO:0003755">
    <property type="term" value="F:peptidyl-prolyl cis-trans isomerase activity"/>
    <property type="evidence" value="ECO:0007669"/>
    <property type="project" value="UniProtKB-KW"/>
</dbReference>
<proteinExistence type="inferred from homology"/>
<feature type="region of interest" description="Disordered" evidence="7">
    <location>
        <begin position="304"/>
        <end position="329"/>
    </location>
</feature>
<dbReference type="Pfam" id="PF00254">
    <property type="entry name" value="FKBP_C"/>
    <property type="match status" value="1"/>
</dbReference>
<dbReference type="PROSITE" id="PS50059">
    <property type="entry name" value="FKBP_PPIASE"/>
    <property type="match status" value="1"/>
</dbReference>
<evidence type="ECO:0000256" key="3">
    <source>
        <dbReference type="ARBA" id="ARBA00013194"/>
    </source>
</evidence>
<dbReference type="RefSeq" id="WP_107831475.1">
    <property type="nucleotide sequence ID" value="NZ_CP160205.1"/>
</dbReference>
<comment type="caution">
    <text evidence="10">The sequence shown here is derived from an EMBL/GenBank/DDBJ whole genome shotgun (WGS) entry which is preliminary data.</text>
</comment>
<evidence type="ECO:0000256" key="1">
    <source>
        <dbReference type="ARBA" id="ARBA00000971"/>
    </source>
</evidence>
<dbReference type="InterPro" id="IPR001179">
    <property type="entry name" value="PPIase_FKBP_dom"/>
</dbReference>
<feature type="signal peptide" evidence="8">
    <location>
        <begin position="1"/>
        <end position="16"/>
    </location>
</feature>
<dbReference type="Gene3D" id="3.10.50.40">
    <property type="match status" value="2"/>
</dbReference>
<sequence>MKKNLMFLFTVAVALAACNSGFKKGPGGLLYNIHEDKSGQNMKEGDFIYLNMIIKNDADSVMMSTYNTGRAIPTILPKPQNPGDIYAGLALLSEGDSATVKINADSIFKAGQPKPPGFKGKFLVYQIKVEKVIAKGKLDDVMFRNRINEFFKGLADQAKKEEPGKIAKYVADNKLDVKKTASGLNYVITKPGSGPTPVAGDTVEVSYVGKLTSGKAFETNIKAEAEKDKSLFNPMNPYKPFKFAIGQHQVVPGWDEGLSLMNKGAKATLIFPSSLGYGEQGNGPIGPFTPLVFEVELVNIIKPDPNAKPATPPAPPAAAQLQAAPPVQK</sequence>
<dbReference type="PROSITE" id="PS51257">
    <property type="entry name" value="PROKAR_LIPOPROTEIN"/>
    <property type="match status" value="1"/>
</dbReference>
<evidence type="ECO:0000256" key="5">
    <source>
        <dbReference type="ARBA" id="ARBA00023235"/>
    </source>
</evidence>
<dbReference type="PANTHER" id="PTHR43811">
    <property type="entry name" value="FKBP-TYPE PEPTIDYL-PROLYL CIS-TRANS ISOMERASE FKPA"/>
    <property type="match status" value="1"/>
</dbReference>
<feature type="domain" description="PPIase FKBP-type" evidence="9">
    <location>
        <begin position="200"/>
        <end position="301"/>
    </location>
</feature>
<reference evidence="10 11" key="1">
    <citation type="submission" date="2018-04" db="EMBL/GenBank/DDBJ databases">
        <title>Genomic Encyclopedia of Archaeal and Bacterial Type Strains, Phase II (KMG-II): from individual species to whole genera.</title>
        <authorList>
            <person name="Goeker M."/>
        </authorList>
    </citation>
    <scope>NUCLEOTIDE SEQUENCE [LARGE SCALE GENOMIC DNA]</scope>
    <source>
        <strain evidence="10 11">DSM 26809</strain>
    </source>
</reference>
<dbReference type="SUPFAM" id="SSF54534">
    <property type="entry name" value="FKBP-like"/>
    <property type="match status" value="2"/>
</dbReference>
<dbReference type="Proteomes" id="UP000244168">
    <property type="component" value="Unassembled WGS sequence"/>
</dbReference>
<feature type="compositionally biased region" description="Low complexity" evidence="7">
    <location>
        <begin position="317"/>
        <end position="329"/>
    </location>
</feature>
<keyword evidence="8" id="KW-0732">Signal</keyword>
<evidence type="ECO:0000256" key="2">
    <source>
        <dbReference type="ARBA" id="ARBA00006577"/>
    </source>
</evidence>
<gene>
    <name evidence="10" type="ORF">C8P68_11163</name>
</gene>
<protein>
    <recommendedName>
        <fullName evidence="3 6">peptidylprolyl isomerase</fullName>
        <ecNumber evidence="3 6">5.2.1.8</ecNumber>
    </recommendedName>
</protein>
<organism evidence="10 11">
    <name type="scientific">Mucilaginibacter yixingensis</name>
    <dbReference type="NCBI Taxonomy" id="1295612"/>
    <lineage>
        <taxon>Bacteria</taxon>
        <taxon>Pseudomonadati</taxon>
        <taxon>Bacteroidota</taxon>
        <taxon>Sphingobacteriia</taxon>
        <taxon>Sphingobacteriales</taxon>
        <taxon>Sphingobacteriaceae</taxon>
        <taxon>Mucilaginibacter</taxon>
    </lineage>
</organism>
<dbReference type="PANTHER" id="PTHR43811:SF19">
    <property type="entry name" value="39 KDA FK506-BINDING NUCLEAR PROTEIN"/>
    <property type="match status" value="1"/>
</dbReference>
<name>A0A2T5J514_9SPHI</name>
<comment type="catalytic activity">
    <reaction evidence="1 6">
        <text>[protein]-peptidylproline (omega=180) = [protein]-peptidylproline (omega=0)</text>
        <dbReference type="Rhea" id="RHEA:16237"/>
        <dbReference type="Rhea" id="RHEA-COMP:10747"/>
        <dbReference type="Rhea" id="RHEA-COMP:10748"/>
        <dbReference type="ChEBI" id="CHEBI:83833"/>
        <dbReference type="ChEBI" id="CHEBI:83834"/>
        <dbReference type="EC" id="5.2.1.8"/>
    </reaction>
</comment>
<evidence type="ECO:0000256" key="6">
    <source>
        <dbReference type="PROSITE-ProRule" id="PRU00277"/>
    </source>
</evidence>
<dbReference type="OrthoDB" id="9814548at2"/>
<feature type="chain" id="PRO_5015648068" description="peptidylprolyl isomerase" evidence="8">
    <location>
        <begin position="17"/>
        <end position="329"/>
    </location>
</feature>
<evidence type="ECO:0000256" key="7">
    <source>
        <dbReference type="SAM" id="MobiDB-lite"/>
    </source>
</evidence>
<keyword evidence="4 6" id="KW-0697">Rotamase</keyword>
<keyword evidence="11" id="KW-1185">Reference proteome</keyword>
<comment type="similarity">
    <text evidence="2">Belongs to the FKBP-type PPIase family.</text>
</comment>
<evidence type="ECO:0000313" key="10">
    <source>
        <dbReference type="EMBL" id="PTQ92686.1"/>
    </source>
</evidence>
<dbReference type="AlphaFoldDB" id="A0A2T5J514"/>
<accession>A0A2T5J514</accession>
<dbReference type="InterPro" id="IPR046357">
    <property type="entry name" value="PPIase_dom_sf"/>
</dbReference>
<evidence type="ECO:0000256" key="4">
    <source>
        <dbReference type="ARBA" id="ARBA00023110"/>
    </source>
</evidence>